<dbReference type="AlphaFoldDB" id="A0A0F0KKK4"/>
<dbReference type="InterPro" id="IPR011646">
    <property type="entry name" value="KAP_P-loop"/>
</dbReference>
<feature type="domain" description="KAP NTPase" evidence="1">
    <location>
        <begin position="12"/>
        <end position="280"/>
    </location>
</feature>
<dbReference type="PATRIC" id="fig|582680.7.peg.2886"/>
<evidence type="ECO:0000259" key="1">
    <source>
        <dbReference type="Pfam" id="PF07693"/>
    </source>
</evidence>
<dbReference type="SUPFAM" id="SSF52540">
    <property type="entry name" value="P-loop containing nucleoside triphosphate hydrolases"/>
    <property type="match status" value="1"/>
</dbReference>
<accession>A0A0F0KKK4</accession>
<dbReference type="InterPro" id="IPR027417">
    <property type="entry name" value="P-loop_NTPase"/>
</dbReference>
<sequence>MWATVDRTKSVESSIVFGLVGPWGSGKSSILGWIKDHASASEISSPWSVVSFNPWDYSDPTSAQLGFFAELASAFGRHRGRKVRASIAKFGRALSPLLSVGSLLGLDPGRAVDGLANIIEGEQSVNRTRSQLIRELSALRRPVLVIIDDIDRISGDELLQTLKIVRQLGRLPYVHYLLSFDESTVFDAISGSSLVGNGGRSRAREYMDKVVQVRFDLPRIRPVDSLELLNRGLNEIGEATAFLLDERGTNRFSEAYGRFLTLRLDTPRAIRRFLTQVRMYAPMLAGEVDAADFLVLTWLRTAEPGVYAMLQAHRDSFVGSAERLLYVPTTTQGDERRKIRDEWSMRIRDAGTRGSDVDGVIEALSFLFPVFASKCGTEFRDDDVSFSSRVANSDYFDRYFSFGVLDDDISDVVVERALTVVASDPLAEGESVAQVRAALGFNPALTVDKITRVIAQKQLTAPNVYRWLTPVYIQLRRRQGVVSPDHTIERTVASRLAQMTSKQQTDALLAILEQGGAPLAVSALDRARGLGRYGGRTFSADETQLKPIRMAFASMLRASESTPLQMDQLTRSDAWSWLRVDPAGFADWIHDWSERIGDLDSIAFFVVSATSHGSYGTTVRLSSFDAETASTFFSLENVCAQHEEEIASADLVVNDPFDGLDDTPDNRRRTLLSALQQWRQKP</sequence>
<dbReference type="EMBL" id="JYIT01000083">
    <property type="protein sequence ID" value="KJL19786.1"/>
    <property type="molecule type" value="Genomic_DNA"/>
</dbReference>
<keyword evidence="3" id="KW-1185">Reference proteome</keyword>
<dbReference type="Gene3D" id="3.40.50.300">
    <property type="entry name" value="P-loop containing nucleotide triphosphate hydrolases"/>
    <property type="match status" value="1"/>
</dbReference>
<protein>
    <submittedName>
        <fullName evidence="2">KAP family P-loop domain protein</fullName>
    </submittedName>
</protein>
<name>A0A0F0KKK4_9MICO</name>
<gene>
    <name evidence="2" type="ORF">RL72_02831</name>
</gene>
<reference evidence="2 3" key="1">
    <citation type="submission" date="2015-02" db="EMBL/GenBank/DDBJ databases">
        <title>Draft genome sequences of ten Microbacterium spp. with emphasis on heavy metal contaminated environments.</title>
        <authorList>
            <person name="Corretto E."/>
        </authorList>
    </citation>
    <scope>NUCLEOTIDE SEQUENCE [LARGE SCALE GENOMIC DNA]</scope>
    <source>
        <strain evidence="2 3">DSM 23848</strain>
    </source>
</reference>
<comment type="caution">
    <text evidence="2">The sequence shown here is derived from an EMBL/GenBank/DDBJ whole genome shotgun (WGS) entry which is preliminary data.</text>
</comment>
<proteinExistence type="predicted"/>
<organism evidence="2 3">
    <name type="scientific">Microbacterium azadirachtae</name>
    <dbReference type="NCBI Taxonomy" id="582680"/>
    <lineage>
        <taxon>Bacteria</taxon>
        <taxon>Bacillati</taxon>
        <taxon>Actinomycetota</taxon>
        <taxon>Actinomycetes</taxon>
        <taxon>Micrococcales</taxon>
        <taxon>Microbacteriaceae</taxon>
        <taxon>Microbacterium</taxon>
    </lineage>
</organism>
<dbReference type="Proteomes" id="UP000033448">
    <property type="component" value="Unassembled WGS sequence"/>
</dbReference>
<dbReference type="Pfam" id="PF07693">
    <property type="entry name" value="KAP_NTPase"/>
    <property type="match status" value="1"/>
</dbReference>
<evidence type="ECO:0000313" key="2">
    <source>
        <dbReference type="EMBL" id="KJL19786.1"/>
    </source>
</evidence>
<evidence type="ECO:0000313" key="3">
    <source>
        <dbReference type="Proteomes" id="UP000033448"/>
    </source>
</evidence>